<sequence length="594" mass="67148">MGEFVPEDWTVVQARINTKLISYELEPMNDLVTGLSDGVKLIQLLEIMSGTPLGRYNPKPKMRVQKAENAKKALDFIRSKDVRLTNIGSEDIVDGNAKLVLGLIWTLILRFTMSSINEEGLQAREGLLLWCQRKTAGPPYAPDVEIRDFKRSWSTGLALFKGLNTENWDLIWRLGSNFSKFITYIAEFFHAFASLDKAEVTARRVEKFATMLSGLQKQQQDYVAQAKHLRSEVESYIRAWAAKELSSDLLQLEHEMSALYCWKTEVKRPAAREKAKAVALFGNIQTRLSENRLKSWEPPLGLSSEDLENDWRDLLKAETSYMRKLDAHYRQLKQAMKEEYASVASALIQRIQRLNTQIAHMSGSLQEQKALAQSISTEVGSIKRDVAAAAGLSNRCTDAKIDWGDLEPIEDLEYEAQLLEDNIAAKLRFIENELIATNHSNVTKDKLLEWQATWQHFCDEEMGYQDLDSRQLQAALASLGHVYSTEDFLRIYDDIVRKHGAVTYEAFADLLVTITEDSSSPEQLIEAFRLLAQGDDVVTGEDLRRARISPTATTFLSEAMPSLAPREAVNGADVSNEINGPVYDYRAFLNATFA</sequence>
<comment type="caution">
    <text evidence="1">The sequence shown here is derived from an EMBL/GenBank/DDBJ whole genome shotgun (WGS) entry which is preliminary data.</text>
</comment>
<accession>A0ACC2V505</accession>
<gene>
    <name evidence="1" type="ORF">QFC21_006180</name>
</gene>
<dbReference type="EMBL" id="JASBWT010000027">
    <property type="protein sequence ID" value="KAJ9094079.1"/>
    <property type="molecule type" value="Genomic_DNA"/>
</dbReference>
<protein>
    <submittedName>
        <fullName evidence="1">Uncharacterized protein</fullName>
    </submittedName>
</protein>
<evidence type="ECO:0000313" key="2">
    <source>
        <dbReference type="Proteomes" id="UP001227268"/>
    </source>
</evidence>
<proteinExistence type="predicted"/>
<reference evidence="1" key="1">
    <citation type="submission" date="2023-04" db="EMBL/GenBank/DDBJ databases">
        <title>Draft Genome sequencing of Naganishia species isolated from polar environments using Oxford Nanopore Technology.</title>
        <authorList>
            <person name="Leo P."/>
            <person name="Venkateswaran K."/>
        </authorList>
    </citation>
    <scope>NUCLEOTIDE SEQUENCE</scope>
    <source>
        <strain evidence="1">MNA-CCFEE 5423</strain>
    </source>
</reference>
<dbReference type="Proteomes" id="UP001227268">
    <property type="component" value="Unassembled WGS sequence"/>
</dbReference>
<keyword evidence="2" id="KW-1185">Reference proteome</keyword>
<name>A0ACC2V505_9TREE</name>
<evidence type="ECO:0000313" key="1">
    <source>
        <dbReference type="EMBL" id="KAJ9094079.1"/>
    </source>
</evidence>
<organism evidence="1 2">
    <name type="scientific">Naganishia friedmannii</name>
    <dbReference type="NCBI Taxonomy" id="89922"/>
    <lineage>
        <taxon>Eukaryota</taxon>
        <taxon>Fungi</taxon>
        <taxon>Dikarya</taxon>
        <taxon>Basidiomycota</taxon>
        <taxon>Agaricomycotina</taxon>
        <taxon>Tremellomycetes</taxon>
        <taxon>Filobasidiales</taxon>
        <taxon>Filobasidiaceae</taxon>
        <taxon>Naganishia</taxon>
    </lineage>
</organism>